<sequence>MKVAKIISTKQIVVNAGKSDGLAEGDELEIIGEIGDPVKDPDTGKVIGTLDNLKGRVIVTTVYQNMSIADAPKKEVLNDPYSRILRQSHLFSKQIDPMKQWKGTVQEDLDVDPDEITGGLPESKNEYEDMIHVGDTVILVSDAN</sequence>
<dbReference type="STRING" id="525309.HMPREF0494_1814"/>
<dbReference type="Proteomes" id="UP000051883">
    <property type="component" value="Unassembled WGS sequence"/>
</dbReference>
<dbReference type="EMBL" id="ACLL01000051">
    <property type="protein sequence ID" value="EEW53091.1"/>
    <property type="molecule type" value="Genomic_DNA"/>
</dbReference>
<name>C8P920_9LACO</name>
<dbReference type="AlphaFoldDB" id="C8P920"/>
<evidence type="ECO:0000313" key="3">
    <source>
        <dbReference type="Proteomes" id="UP000003675"/>
    </source>
</evidence>
<protein>
    <submittedName>
        <fullName evidence="1">Uncharacterized protein</fullName>
    </submittedName>
</protein>
<dbReference type="Proteomes" id="UP000003675">
    <property type="component" value="Unassembled WGS sequence"/>
</dbReference>
<evidence type="ECO:0000313" key="2">
    <source>
        <dbReference type="EMBL" id="KRK60407.1"/>
    </source>
</evidence>
<keyword evidence="4" id="KW-1185">Reference proteome</keyword>
<dbReference type="RefSeq" id="WP_007123360.1">
    <property type="nucleotide sequence ID" value="NZ_AZDK01000004.1"/>
</dbReference>
<evidence type="ECO:0000313" key="1">
    <source>
        <dbReference type="EMBL" id="EEW53091.1"/>
    </source>
</evidence>
<accession>C8P920</accession>
<dbReference type="EMBL" id="AZDK01000004">
    <property type="protein sequence ID" value="KRK60407.1"/>
    <property type="molecule type" value="Genomic_DNA"/>
</dbReference>
<reference evidence="1 3" key="1">
    <citation type="submission" date="2009-09" db="EMBL/GenBank/DDBJ databases">
        <authorList>
            <person name="Qin X."/>
            <person name="Bachman B."/>
            <person name="Battles P."/>
            <person name="Bell A."/>
            <person name="Bess C."/>
            <person name="Bickham C."/>
            <person name="Chaboub L."/>
            <person name="Chen D."/>
            <person name="Coyle M."/>
            <person name="Deiros D.R."/>
            <person name="Dinh H."/>
            <person name="Forbes L."/>
            <person name="Fowler G."/>
            <person name="Francisco L."/>
            <person name="Fu Q."/>
            <person name="Gubbala S."/>
            <person name="Hale W."/>
            <person name="Han Y."/>
            <person name="Hemphill L."/>
            <person name="Highlander S.K."/>
            <person name="Hirani K."/>
            <person name="Hogues M."/>
            <person name="Jackson L."/>
            <person name="Jakkamsetti A."/>
            <person name="Javaid M."/>
            <person name="Jiang H."/>
            <person name="Korchina V."/>
            <person name="Kovar C."/>
            <person name="Lara F."/>
            <person name="Lee S."/>
            <person name="Mata R."/>
            <person name="Mathew T."/>
            <person name="Moen C."/>
            <person name="Morales K."/>
            <person name="Munidasa M."/>
            <person name="Nazareth L."/>
            <person name="Ngo R."/>
            <person name="Nguyen L."/>
            <person name="Okwuonu G."/>
            <person name="Ongeri F."/>
            <person name="Patil S."/>
            <person name="Petrosino J."/>
            <person name="Pham C."/>
            <person name="Pham P."/>
            <person name="Pu L.-L."/>
            <person name="Puazo M."/>
            <person name="Raj R."/>
            <person name="Reid J."/>
            <person name="Rouhana J."/>
            <person name="Saada N."/>
            <person name="Shang Y."/>
            <person name="Simmons D."/>
            <person name="Thornton R."/>
            <person name="Warren J."/>
            <person name="Weissenberger G."/>
            <person name="Zhang J."/>
            <person name="Zhang L."/>
            <person name="Zhou C."/>
            <person name="Zhu D."/>
            <person name="Muzny D."/>
            <person name="Worley K."/>
            <person name="Gibbs R."/>
        </authorList>
    </citation>
    <scope>NUCLEOTIDE SEQUENCE [LARGE SCALE GENOMIC DNA]</scope>
    <source>
        <strain evidence="1 3">DSM 16041</strain>
    </source>
</reference>
<reference evidence="2 4" key="2">
    <citation type="journal article" date="2015" name="Genome Announc.">
        <title>Expanding the biotechnology potential of lactobacilli through comparative genomics of 213 strains and associated genera.</title>
        <authorList>
            <person name="Sun Z."/>
            <person name="Harris H.M."/>
            <person name="McCann A."/>
            <person name="Guo C."/>
            <person name="Argimon S."/>
            <person name="Zhang W."/>
            <person name="Yang X."/>
            <person name="Jeffery I.B."/>
            <person name="Cooney J.C."/>
            <person name="Kagawa T.F."/>
            <person name="Liu W."/>
            <person name="Song Y."/>
            <person name="Salvetti E."/>
            <person name="Wrobel A."/>
            <person name="Rasinkangas P."/>
            <person name="Parkhill J."/>
            <person name="Rea M.C."/>
            <person name="O'Sullivan O."/>
            <person name="Ritari J."/>
            <person name="Douillard F.P."/>
            <person name="Paul Ross R."/>
            <person name="Yang R."/>
            <person name="Briner A.E."/>
            <person name="Felis G.E."/>
            <person name="de Vos W.M."/>
            <person name="Barrangou R."/>
            <person name="Klaenhammer T.R."/>
            <person name="Caufield P.W."/>
            <person name="Cui Y."/>
            <person name="Zhang H."/>
            <person name="O'Toole P.W."/>
        </authorList>
    </citation>
    <scope>NUCLEOTIDE SEQUENCE [LARGE SCALE GENOMIC DNA]</scope>
    <source>
        <strain evidence="2 4">DSM 16041</strain>
    </source>
</reference>
<gene>
    <name evidence="2" type="ORF">FC31_GL001472</name>
    <name evidence="1" type="ORF">HMPREF0494_1814</name>
</gene>
<organism evidence="1 3">
    <name type="scientific">Limosilactobacillus antri DSM 16041</name>
    <dbReference type="NCBI Taxonomy" id="525309"/>
    <lineage>
        <taxon>Bacteria</taxon>
        <taxon>Bacillati</taxon>
        <taxon>Bacillota</taxon>
        <taxon>Bacilli</taxon>
        <taxon>Lactobacillales</taxon>
        <taxon>Lactobacillaceae</taxon>
        <taxon>Limosilactobacillus</taxon>
    </lineage>
</organism>
<proteinExistence type="predicted"/>
<comment type="caution">
    <text evidence="1">The sequence shown here is derived from an EMBL/GenBank/DDBJ whole genome shotgun (WGS) entry which is preliminary data.</text>
</comment>
<evidence type="ECO:0000313" key="4">
    <source>
        <dbReference type="Proteomes" id="UP000051883"/>
    </source>
</evidence>
<dbReference type="HOGENOM" id="CLU_1978696_0_0_9"/>
<dbReference type="eggNOG" id="ENOG5033JUM">
    <property type="taxonomic scope" value="Bacteria"/>
</dbReference>